<reference evidence="2 3" key="1">
    <citation type="journal article" date="2018" name="New Phytol.">
        <title>Phylogenomics of Endogonaceae and evolution of mycorrhizas within Mucoromycota.</title>
        <authorList>
            <person name="Chang Y."/>
            <person name="Desiro A."/>
            <person name="Na H."/>
            <person name="Sandor L."/>
            <person name="Lipzen A."/>
            <person name="Clum A."/>
            <person name="Barry K."/>
            <person name="Grigoriev I.V."/>
            <person name="Martin F.M."/>
            <person name="Stajich J.E."/>
            <person name="Smith M.E."/>
            <person name="Bonito G."/>
            <person name="Spatafora J.W."/>
        </authorList>
    </citation>
    <scope>NUCLEOTIDE SEQUENCE [LARGE SCALE GENOMIC DNA]</scope>
    <source>
        <strain evidence="2 3">GMNB39</strain>
    </source>
</reference>
<sequence>MASTILARVSYRGCSTGFGRAIPFINFTAESDTKEREDLFGDGSGATANATDTPTKSEAHLVEKKTIPYRVSKTAAGFEVGKFVGNSFAGEDPNDTRCFDRRGNYFRVNTIEKARDGNHHGWSECLHILDEKVDVAAKVSNGGANFNGAQVAHTTKDVRKW</sequence>
<gene>
    <name evidence="2" type="ORF">BC936DRAFT_141986</name>
</gene>
<name>A0A433DFM8_9FUNG</name>
<accession>A0A433DFM8</accession>
<comment type="caution">
    <text evidence="2">The sequence shown here is derived from an EMBL/GenBank/DDBJ whole genome shotgun (WGS) entry which is preliminary data.</text>
</comment>
<dbReference type="AlphaFoldDB" id="A0A433DFM8"/>
<evidence type="ECO:0000313" key="2">
    <source>
        <dbReference type="EMBL" id="RUP49626.1"/>
    </source>
</evidence>
<feature type="region of interest" description="Disordered" evidence="1">
    <location>
        <begin position="37"/>
        <end position="56"/>
    </location>
</feature>
<organism evidence="2 3">
    <name type="scientific">Jimgerdemannia flammicorona</name>
    <dbReference type="NCBI Taxonomy" id="994334"/>
    <lineage>
        <taxon>Eukaryota</taxon>
        <taxon>Fungi</taxon>
        <taxon>Fungi incertae sedis</taxon>
        <taxon>Mucoromycota</taxon>
        <taxon>Mucoromycotina</taxon>
        <taxon>Endogonomycetes</taxon>
        <taxon>Endogonales</taxon>
        <taxon>Endogonaceae</taxon>
        <taxon>Jimgerdemannia</taxon>
    </lineage>
</organism>
<keyword evidence="3" id="KW-1185">Reference proteome</keyword>
<dbReference type="Proteomes" id="UP000268093">
    <property type="component" value="Unassembled WGS sequence"/>
</dbReference>
<proteinExistence type="predicted"/>
<evidence type="ECO:0000313" key="3">
    <source>
        <dbReference type="Proteomes" id="UP000268093"/>
    </source>
</evidence>
<evidence type="ECO:0000256" key="1">
    <source>
        <dbReference type="SAM" id="MobiDB-lite"/>
    </source>
</evidence>
<protein>
    <submittedName>
        <fullName evidence="2">Uncharacterized protein</fullName>
    </submittedName>
</protein>
<dbReference type="EMBL" id="RBNI01002108">
    <property type="protein sequence ID" value="RUP49626.1"/>
    <property type="molecule type" value="Genomic_DNA"/>
</dbReference>